<dbReference type="InterPro" id="IPR018054">
    <property type="entry name" value="Chromogranin_CS"/>
</dbReference>
<keyword evidence="4" id="KW-1185">Reference proteome</keyword>
<evidence type="ECO:0000313" key="3">
    <source>
        <dbReference type="EMBL" id="PSJ57488.1"/>
    </source>
</evidence>
<accession>A0A2P7S4U0</accession>
<dbReference type="InterPro" id="IPR050523">
    <property type="entry name" value="AKR_Detox_Biosynth"/>
</dbReference>
<evidence type="ECO:0000256" key="1">
    <source>
        <dbReference type="ARBA" id="ARBA00023002"/>
    </source>
</evidence>
<sequence>MRYRQLGHSGLKVSTLVLGTMSFGGKGMFGMVAENGQKEAQRQFDMLVDAGVNMVDTADIYSMGESEKIVGEAIRGKRDKLLLASKVRSPVGEGPNEQGLSRHHIKRGCEASLKRLGTDHIDLYWAHEWDGMTPLDETLRAFEDLQREGKIGYFGISNWAGWQIMKALGISERQGLIRPVAQQIYYSLQSREAEYELMPISVDQDVSIVAWSPLAAGLLGGKFTRDNPKPEGTRQVAGWPEPPMRDWEALWRIVDVLTAVASERGDTPAQVALAWLLTRPGLASLVIGARNEAQLAENLAAADIELTPEQVARLEEVSRPPLLYPYWHQKANATARLSPADHALLDQHPKPY</sequence>
<dbReference type="EMBL" id="PXYK01000017">
    <property type="protein sequence ID" value="PSJ57488.1"/>
    <property type="molecule type" value="Genomic_DNA"/>
</dbReference>
<dbReference type="RefSeq" id="WP_106773552.1">
    <property type="nucleotide sequence ID" value="NZ_PXYK01000017.1"/>
</dbReference>
<dbReference type="GO" id="GO:0005829">
    <property type="term" value="C:cytosol"/>
    <property type="evidence" value="ECO:0007669"/>
    <property type="project" value="UniProtKB-ARBA"/>
</dbReference>
<dbReference type="PROSITE" id="PS00422">
    <property type="entry name" value="GRANINS_1"/>
    <property type="match status" value="1"/>
</dbReference>
<reference evidence="3 4" key="1">
    <citation type="submission" date="2018-03" db="EMBL/GenBank/DDBJ databases">
        <title>The draft genome of Mesorhizobium sp. 6GN-30.</title>
        <authorList>
            <person name="Liu L."/>
            <person name="Li L."/>
            <person name="Wang T."/>
            <person name="Zhang X."/>
            <person name="Liang L."/>
        </authorList>
    </citation>
    <scope>NUCLEOTIDE SEQUENCE [LARGE SCALE GENOMIC DNA]</scope>
    <source>
        <strain evidence="3 4">6GN30</strain>
    </source>
</reference>
<feature type="domain" description="NADP-dependent oxidoreductase" evidence="2">
    <location>
        <begin position="16"/>
        <end position="318"/>
    </location>
</feature>
<name>A0A2P7S4U0_9HYPH</name>
<evidence type="ECO:0000259" key="2">
    <source>
        <dbReference type="Pfam" id="PF00248"/>
    </source>
</evidence>
<dbReference type="InterPro" id="IPR023210">
    <property type="entry name" value="NADP_OxRdtase_dom"/>
</dbReference>
<protein>
    <submittedName>
        <fullName evidence="3">Aldo/keto reductase</fullName>
    </submittedName>
</protein>
<keyword evidence="1" id="KW-0560">Oxidoreductase</keyword>
<dbReference type="InterPro" id="IPR020471">
    <property type="entry name" value="AKR"/>
</dbReference>
<dbReference type="AlphaFoldDB" id="A0A2P7S4U0"/>
<proteinExistence type="predicted"/>
<evidence type="ECO:0000313" key="4">
    <source>
        <dbReference type="Proteomes" id="UP000241229"/>
    </source>
</evidence>
<dbReference type="Pfam" id="PF00248">
    <property type="entry name" value="Aldo_ket_red"/>
    <property type="match status" value="1"/>
</dbReference>
<dbReference type="FunFam" id="3.20.20.100:FF:000004">
    <property type="entry name" value="Oxidoreductase, aldo/keto reductase"/>
    <property type="match status" value="1"/>
</dbReference>
<comment type="caution">
    <text evidence="3">The sequence shown here is derived from an EMBL/GenBank/DDBJ whole genome shotgun (WGS) entry which is preliminary data.</text>
</comment>
<dbReference type="CDD" id="cd19091">
    <property type="entry name" value="AKR_PsAKR"/>
    <property type="match status" value="1"/>
</dbReference>
<dbReference type="GO" id="GO:0016491">
    <property type="term" value="F:oxidoreductase activity"/>
    <property type="evidence" value="ECO:0007669"/>
    <property type="project" value="UniProtKB-KW"/>
</dbReference>
<dbReference type="InterPro" id="IPR036812">
    <property type="entry name" value="NAD(P)_OxRdtase_dom_sf"/>
</dbReference>
<dbReference type="PANTHER" id="PTHR43364:SF18">
    <property type="entry name" value="OXIDOREDUCTASE"/>
    <property type="match status" value="1"/>
</dbReference>
<dbReference type="Proteomes" id="UP000241229">
    <property type="component" value="Unassembled WGS sequence"/>
</dbReference>
<dbReference type="Gene3D" id="3.20.20.100">
    <property type="entry name" value="NADP-dependent oxidoreductase domain"/>
    <property type="match status" value="1"/>
</dbReference>
<dbReference type="PANTHER" id="PTHR43364">
    <property type="entry name" value="NADH-SPECIFIC METHYLGLYOXAL REDUCTASE-RELATED"/>
    <property type="match status" value="1"/>
</dbReference>
<dbReference type="SUPFAM" id="SSF51430">
    <property type="entry name" value="NAD(P)-linked oxidoreductase"/>
    <property type="match status" value="1"/>
</dbReference>
<dbReference type="OrthoDB" id="9803483at2"/>
<dbReference type="PRINTS" id="PR00069">
    <property type="entry name" value="ALDKETRDTASE"/>
</dbReference>
<organism evidence="3 4">
    <name type="scientific">Kumtagia ephedrae</name>
    <dbReference type="NCBI Taxonomy" id="2116701"/>
    <lineage>
        <taxon>Bacteria</taxon>
        <taxon>Pseudomonadati</taxon>
        <taxon>Pseudomonadota</taxon>
        <taxon>Alphaproteobacteria</taxon>
        <taxon>Hyphomicrobiales</taxon>
        <taxon>Phyllobacteriaceae</taxon>
        <taxon>Kumtagia</taxon>
    </lineage>
</organism>
<gene>
    <name evidence="3" type="ORF">C7I84_17740</name>
</gene>